<organism evidence="3 4">
    <name type="scientific">Hibiscus syriacus</name>
    <name type="common">Rose of Sharon</name>
    <dbReference type="NCBI Taxonomy" id="106335"/>
    <lineage>
        <taxon>Eukaryota</taxon>
        <taxon>Viridiplantae</taxon>
        <taxon>Streptophyta</taxon>
        <taxon>Embryophyta</taxon>
        <taxon>Tracheophyta</taxon>
        <taxon>Spermatophyta</taxon>
        <taxon>Magnoliopsida</taxon>
        <taxon>eudicotyledons</taxon>
        <taxon>Gunneridae</taxon>
        <taxon>Pentapetalae</taxon>
        <taxon>rosids</taxon>
        <taxon>malvids</taxon>
        <taxon>Malvales</taxon>
        <taxon>Malvaceae</taxon>
        <taxon>Malvoideae</taxon>
        <taxon>Hibiscus</taxon>
    </lineage>
</organism>
<dbReference type="Proteomes" id="UP000436088">
    <property type="component" value="Unassembled WGS sequence"/>
</dbReference>
<protein>
    <submittedName>
        <fullName evidence="3">Agamous-like MADS-box protein AGL9-like protein</fullName>
    </submittedName>
</protein>
<dbReference type="Pfam" id="PF01486">
    <property type="entry name" value="K-box"/>
    <property type="match status" value="1"/>
</dbReference>
<evidence type="ECO:0000313" key="3">
    <source>
        <dbReference type="EMBL" id="KAE8663871.1"/>
    </source>
</evidence>
<keyword evidence="4" id="KW-1185">Reference proteome</keyword>
<dbReference type="AlphaFoldDB" id="A0A6A2WT72"/>
<keyword evidence="1" id="KW-0175">Coiled coil</keyword>
<dbReference type="EMBL" id="VEPZ02001663">
    <property type="protein sequence ID" value="KAE8663871.1"/>
    <property type="molecule type" value="Genomic_DNA"/>
</dbReference>
<accession>A0A6A2WT72</accession>
<evidence type="ECO:0000256" key="1">
    <source>
        <dbReference type="SAM" id="Coils"/>
    </source>
</evidence>
<proteinExistence type="predicted"/>
<dbReference type="InterPro" id="IPR002487">
    <property type="entry name" value="TF_Kbox"/>
</dbReference>
<gene>
    <name evidence="3" type="ORF">F3Y22_tig00112864pilonHSYRG00078</name>
</gene>
<dbReference type="GO" id="GO:0003700">
    <property type="term" value="F:DNA-binding transcription factor activity"/>
    <property type="evidence" value="ECO:0007669"/>
    <property type="project" value="InterPro"/>
</dbReference>
<reference evidence="3" key="1">
    <citation type="submission" date="2019-09" db="EMBL/GenBank/DDBJ databases">
        <title>Draft genome information of white flower Hibiscus syriacus.</title>
        <authorList>
            <person name="Kim Y.-M."/>
        </authorList>
    </citation>
    <scope>NUCLEOTIDE SEQUENCE [LARGE SCALE GENOMIC DNA]</scope>
    <source>
        <strain evidence="3">YM2019G1</strain>
    </source>
</reference>
<feature type="coiled-coil region" evidence="1">
    <location>
        <begin position="43"/>
        <end position="89"/>
    </location>
</feature>
<dbReference type="PROSITE" id="PS51297">
    <property type="entry name" value="K_BOX"/>
    <property type="match status" value="1"/>
</dbReference>
<name>A0A6A2WT72_HIBSY</name>
<sequence length="152" mass="17371">MHSTQEISSQQEYLKLKARCEVLQRSSRNLLGEDLGPSSIKELESLEKQLESSLKLVRSMRTQYMVDQLTELQRKEHLLSEANQTLKQRLIEGYQVHSLRLNPNPEDISYGRQPSHQPQVHGFFHPLYQPDPMSAATAAGPSVSNYLTGWLP</sequence>
<dbReference type="GO" id="GO:0005634">
    <property type="term" value="C:nucleus"/>
    <property type="evidence" value="ECO:0007669"/>
    <property type="project" value="InterPro"/>
</dbReference>
<evidence type="ECO:0000259" key="2">
    <source>
        <dbReference type="PROSITE" id="PS51297"/>
    </source>
</evidence>
<feature type="domain" description="K-box" evidence="2">
    <location>
        <begin position="6"/>
        <end position="96"/>
    </location>
</feature>
<comment type="caution">
    <text evidence="3">The sequence shown here is derived from an EMBL/GenBank/DDBJ whole genome shotgun (WGS) entry which is preliminary data.</text>
</comment>
<evidence type="ECO:0000313" key="4">
    <source>
        <dbReference type="Proteomes" id="UP000436088"/>
    </source>
</evidence>